<keyword evidence="2 3" id="KW-0040">ANK repeat</keyword>
<dbReference type="PROSITE" id="PS50297">
    <property type="entry name" value="ANK_REP_REGION"/>
    <property type="match status" value="2"/>
</dbReference>
<feature type="repeat" description="ANK" evidence="3">
    <location>
        <begin position="61"/>
        <end position="93"/>
    </location>
</feature>
<dbReference type="AlphaFoldDB" id="A0A7V8CC17"/>
<dbReference type="Proteomes" id="UP000449004">
    <property type="component" value="Unassembled WGS sequence"/>
</dbReference>
<dbReference type="InterPro" id="IPR036770">
    <property type="entry name" value="Ankyrin_rpt-contain_sf"/>
</dbReference>
<reference evidence="4 5" key="1">
    <citation type="submission" date="2019-10" db="EMBL/GenBank/DDBJ databases">
        <title>Halotolerant bacteria associated to Saharan-endemic halophytes Stipa tenacissima L. and Atriplex halimus L mitigate salt stress and promote growth of tomato plants.</title>
        <authorList>
            <person name="Dif G."/>
        </authorList>
    </citation>
    <scope>NUCLEOTIDE SEQUENCE [LARGE SCALE GENOMIC DNA]</scope>
    <source>
        <strain evidence="4 5">IS26</strain>
    </source>
</reference>
<name>A0A7V8CC17_9GAMM</name>
<comment type="caution">
    <text evidence="4">The sequence shown here is derived from an EMBL/GenBank/DDBJ whole genome shotgun (WGS) entry which is preliminary data.</text>
</comment>
<dbReference type="EMBL" id="WELC01000023">
    <property type="protein sequence ID" value="KAB7628909.1"/>
    <property type="molecule type" value="Genomic_DNA"/>
</dbReference>
<dbReference type="InterPro" id="IPR002110">
    <property type="entry name" value="Ankyrin_rpt"/>
</dbReference>
<evidence type="ECO:0000313" key="5">
    <source>
        <dbReference type="Proteomes" id="UP000449004"/>
    </source>
</evidence>
<dbReference type="PANTHER" id="PTHR24171">
    <property type="entry name" value="ANKYRIN REPEAT DOMAIN-CONTAINING PROTEIN 39-RELATED"/>
    <property type="match status" value="1"/>
</dbReference>
<dbReference type="SUPFAM" id="SSF48403">
    <property type="entry name" value="Ankyrin repeat"/>
    <property type="match status" value="1"/>
</dbReference>
<keyword evidence="1" id="KW-0677">Repeat</keyword>
<evidence type="ECO:0000256" key="2">
    <source>
        <dbReference type="ARBA" id="ARBA00023043"/>
    </source>
</evidence>
<dbReference type="Pfam" id="PF12796">
    <property type="entry name" value="Ank_2"/>
    <property type="match status" value="1"/>
</dbReference>
<proteinExistence type="predicted"/>
<gene>
    <name evidence="4" type="ORF">F9K92_15810</name>
</gene>
<sequence length="175" mass="19808">MFMINTAEDVIWAVETGNVDIHEKNSFNGMGTLHYNVLAGRMDVVVELIRHGVDVEQTDHDMRTPLMFAARDQKTDMIDVFHAAGADINMTDRHGNTALHYCASSKQASEDAIVRLIELGASQDLRNNQGMTPEDVGGANTHEIFQGYRNREQRTVLVSELQEVEDERQRPRRKL</sequence>
<feature type="repeat" description="ANK" evidence="3">
    <location>
        <begin position="28"/>
        <end position="60"/>
    </location>
</feature>
<evidence type="ECO:0000256" key="3">
    <source>
        <dbReference type="PROSITE-ProRule" id="PRU00023"/>
    </source>
</evidence>
<dbReference type="Gene3D" id="1.25.40.20">
    <property type="entry name" value="Ankyrin repeat-containing domain"/>
    <property type="match status" value="1"/>
</dbReference>
<dbReference type="PANTHER" id="PTHR24171:SF9">
    <property type="entry name" value="ANKYRIN REPEAT DOMAIN-CONTAINING PROTEIN 39"/>
    <property type="match status" value="1"/>
</dbReference>
<organism evidence="4 5">
    <name type="scientific">Stenotrophomonas rhizophila</name>
    <dbReference type="NCBI Taxonomy" id="216778"/>
    <lineage>
        <taxon>Bacteria</taxon>
        <taxon>Pseudomonadati</taxon>
        <taxon>Pseudomonadota</taxon>
        <taxon>Gammaproteobacteria</taxon>
        <taxon>Lysobacterales</taxon>
        <taxon>Lysobacteraceae</taxon>
        <taxon>Stenotrophomonas</taxon>
    </lineage>
</organism>
<protein>
    <recommendedName>
        <fullName evidence="6">Ankyrin repeat protein</fullName>
    </recommendedName>
</protein>
<feature type="repeat" description="ANK" evidence="3">
    <location>
        <begin position="94"/>
        <end position="128"/>
    </location>
</feature>
<evidence type="ECO:0000256" key="1">
    <source>
        <dbReference type="ARBA" id="ARBA00022737"/>
    </source>
</evidence>
<accession>A0A7V8CC17</accession>
<evidence type="ECO:0008006" key="6">
    <source>
        <dbReference type="Google" id="ProtNLM"/>
    </source>
</evidence>
<evidence type="ECO:0000313" key="4">
    <source>
        <dbReference type="EMBL" id="KAB7628909.1"/>
    </source>
</evidence>
<dbReference type="SMART" id="SM00248">
    <property type="entry name" value="ANK"/>
    <property type="match status" value="3"/>
</dbReference>
<dbReference type="PROSITE" id="PS50088">
    <property type="entry name" value="ANK_REPEAT"/>
    <property type="match status" value="3"/>
</dbReference>